<protein>
    <submittedName>
        <fullName evidence="3">Poly-beta-1,6-N-acetyl-D-glucosamine synthase</fullName>
        <ecNumber evidence="3">2.4.1.-</ecNumber>
    </submittedName>
</protein>
<dbReference type="EC" id="2.4.1.-" evidence="3"/>
<dbReference type="PANTHER" id="PTHR48090">
    <property type="entry name" value="UNDECAPRENYL-PHOSPHATE 4-DEOXY-4-FORMAMIDO-L-ARABINOSE TRANSFERASE-RELATED"/>
    <property type="match status" value="1"/>
</dbReference>
<sequence length="234" mass="25403">MSNHYRVLVIVPAYNEAESICATVKAVIDSGYDYVVVNDGSTDNTLEICHANHLNVLDLPQNLGIGGAVQAGHKYAKKYGYNIDVQVDGDGQHDPCFISSMVEQIEAGCDLVIGSRFLERTGGFQSTFLRRVGISWLTRVIKMCTGKYIADPTSGFRACGPKAIDYFCNNYPVDYPEPDSIVSVLARGLSVSEVPVVMKERQGGSSSISGFSSAYYMVKVTLAIIISACSKTRC</sequence>
<dbReference type="EMBL" id="CYYP01000009">
    <property type="protein sequence ID" value="CUO20198.1"/>
    <property type="molecule type" value="Genomic_DNA"/>
</dbReference>
<keyword evidence="3" id="KW-0808">Transferase</keyword>
<evidence type="ECO:0000256" key="1">
    <source>
        <dbReference type="ARBA" id="ARBA00006739"/>
    </source>
</evidence>
<dbReference type="InterPro" id="IPR001173">
    <property type="entry name" value="Glyco_trans_2-like"/>
</dbReference>
<accession>A0A174D856</accession>
<dbReference type="CDD" id="cd04179">
    <property type="entry name" value="DPM_DPG-synthase_like"/>
    <property type="match status" value="1"/>
</dbReference>
<dbReference type="InterPro" id="IPR050256">
    <property type="entry name" value="Glycosyltransferase_2"/>
</dbReference>
<feature type="domain" description="Glycosyltransferase 2-like" evidence="2">
    <location>
        <begin position="9"/>
        <end position="132"/>
    </location>
</feature>
<gene>
    <name evidence="3" type="primary">pgaC</name>
    <name evidence="3" type="ORF">ERS852381_01209</name>
</gene>
<dbReference type="RefSeq" id="WP_082421898.1">
    <property type="nucleotide sequence ID" value="NZ_CYYP01000009.1"/>
</dbReference>
<comment type="similarity">
    <text evidence="1">Belongs to the glycosyltransferase 2 family.</text>
</comment>
<evidence type="ECO:0000313" key="4">
    <source>
        <dbReference type="Proteomes" id="UP000095468"/>
    </source>
</evidence>
<organism evidence="3 4">
    <name type="scientific">Collinsella aerofaciens</name>
    <dbReference type="NCBI Taxonomy" id="74426"/>
    <lineage>
        <taxon>Bacteria</taxon>
        <taxon>Bacillati</taxon>
        <taxon>Actinomycetota</taxon>
        <taxon>Coriobacteriia</taxon>
        <taxon>Coriobacteriales</taxon>
        <taxon>Coriobacteriaceae</taxon>
        <taxon>Collinsella</taxon>
    </lineage>
</organism>
<evidence type="ECO:0000259" key="2">
    <source>
        <dbReference type="Pfam" id="PF00535"/>
    </source>
</evidence>
<dbReference type="AlphaFoldDB" id="A0A174D856"/>
<dbReference type="GO" id="GO:0016757">
    <property type="term" value="F:glycosyltransferase activity"/>
    <property type="evidence" value="ECO:0007669"/>
    <property type="project" value="UniProtKB-KW"/>
</dbReference>
<dbReference type="Proteomes" id="UP000095468">
    <property type="component" value="Unassembled WGS sequence"/>
</dbReference>
<dbReference type="SUPFAM" id="SSF53448">
    <property type="entry name" value="Nucleotide-diphospho-sugar transferases"/>
    <property type="match status" value="1"/>
</dbReference>
<evidence type="ECO:0000313" key="3">
    <source>
        <dbReference type="EMBL" id="CUO20198.1"/>
    </source>
</evidence>
<dbReference type="Pfam" id="PF00535">
    <property type="entry name" value="Glycos_transf_2"/>
    <property type="match status" value="1"/>
</dbReference>
<dbReference type="InterPro" id="IPR029044">
    <property type="entry name" value="Nucleotide-diphossugar_trans"/>
</dbReference>
<reference evidence="3 4" key="1">
    <citation type="submission" date="2015-09" db="EMBL/GenBank/DDBJ databases">
        <authorList>
            <consortium name="Pathogen Informatics"/>
        </authorList>
    </citation>
    <scope>NUCLEOTIDE SEQUENCE [LARGE SCALE GENOMIC DNA]</scope>
    <source>
        <strain evidence="3 4">2789STDY5608823</strain>
    </source>
</reference>
<dbReference type="Gene3D" id="3.90.550.10">
    <property type="entry name" value="Spore Coat Polysaccharide Biosynthesis Protein SpsA, Chain A"/>
    <property type="match status" value="1"/>
</dbReference>
<keyword evidence="3" id="KW-0328">Glycosyltransferase</keyword>
<proteinExistence type="inferred from homology"/>
<name>A0A174D856_9ACTN</name>